<evidence type="ECO:0000313" key="10">
    <source>
        <dbReference type="Proteomes" id="UP000030669"/>
    </source>
</evidence>
<dbReference type="InterPro" id="IPR020795">
    <property type="entry name" value="ORC3"/>
</dbReference>
<evidence type="ECO:0000256" key="6">
    <source>
        <dbReference type="SAM" id="MobiDB-lite"/>
    </source>
</evidence>
<feature type="domain" description="Origin recognition complex subunit 3 winged helix C-terminal" evidence="8">
    <location>
        <begin position="530"/>
        <end position="683"/>
    </location>
</feature>
<evidence type="ECO:0000256" key="1">
    <source>
        <dbReference type="ARBA" id="ARBA00004123"/>
    </source>
</evidence>
<evidence type="ECO:0000313" key="9">
    <source>
        <dbReference type="EMBL" id="EPQ51812.1"/>
    </source>
</evidence>
<evidence type="ECO:0000256" key="2">
    <source>
        <dbReference type="ARBA" id="ARBA00010977"/>
    </source>
</evidence>
<dbReference type="GO" id="GO:0031261">
    <property type="term" value="C:DNA replication preinitiation complex"/>
    <property type="evidence" value="ECO:0007669"/>
    <property type="project" value="TreeGrafter"/>
</dbReference>
<gene>
    <name evidence="9" type="ORF">GLOTRDRAFT_80817</name>
</gene>
<dbReference type="RefSeq" id="XP_007869707.1">
    <property type="nucleotide sequence ID" value="XM_007871516.1"/>
</dbReference>
<dbReference type="CDD" id="cd20704">
    <property type="entry name" value="Orc3"/>
    <property type="match status" value="1"/>
</dbReference>
<evidence type="ECO:0000259" key="8">
    <source>
        <dbReference type="Pfam" id="PF18137"/>
    </source>
</evidence>
<evidence type="ECO:0000256" key="4">
    <source>
        <dbReference type="ARBA" id="ARBA00023125"/>
    </source>
</evidence>
<dbReference type="OrthoDB" id="10265211at2759"/>
<dbReference type="GO" id="GO:0005664">
    <property type="term" value="C:nuclear origin of replication recognition complex"/>
    <property type="evidence" value="ECO:0007669"/>
    <property type="project" value="InterPro"/>
</dbReference>
<dbReference type="Pfam" id="PF18137">
    <property type="entry name" value="WHD_ORC"/>
    <property type="match status" value="1"/>
</dbReference>
<dbReference type="GO" id="GO:0005656">
    <property type="term" value="C:nuclear pre-replicative complex"/>
    <property type="evidence" value="ECO:0007669"/>
    <property type="project" value="TreeGrafter"/>
</dbReference>
<dbReference type="eggNOG" id="KOG2538">
    <property type="taxonomic scope" value="Eukaryota"/>
</dbReference>
<comment type="subcellular location">
    <subcellularLocation>
        <location evidence="1">Nucleus</location>
    </subcellularLocation>
</comment>
<dbReference type="AlphaFoldDB" id="S7PWP8"/>
<protein>
    <submittedName>
        <fullName evidence="9">Uncharacterized protein</fullName>
    </submittedName>
</protein>
<feature type="compositionally biased region" description="Acidic residues" evidence="6">
    <location>
        <begin position="633"/>
        <end position="644"/>
    </location>
</feature>
<dbReference type="PANTHER" id="PTHR12748">
    <property type="entry name" value="ORIGIN RECOGNITION COMPLEX SUBUNIT 3"/>
    <property type="match status" value="1"/>
</dbReference>
<keyword evidence="10" id="KW-1185">Reference proteome</keyword>
<comment type="similarity">
    <text evidence="2">Belongs to the ORC3 family.</text>
</comment>
<evidence type="ECO:0000256" key="3">
    <source>
        <dbReference type="ARBA" id="ARBA00022705"/>
    </source>
</evidence>
<dbReference type="Pfam" id="PF07034">
    <property type="entry name" value="ORC3_N"/>
    <property type="match status" value="1"/>
</dbReference>
<evidence type="ECO:0000259" key="7">
    <source>
        <dbReference type="Pfam" id="PF07034"/>
    </source>
</evidence>
<name>S7PWP8_GLOTA</name>
<feature type="region of interest" description="Disordered" evidence="6">
    <location>
        <begin position="608"/>
        <end position="644"/>
    </location>
</feature>
<feature type="domain" description="Origin recognition complex subunit 3 N-terminal" evidence="7">
    <location>
        <begin position="2"/>
        <end position="289"/>
    </location>
</feature>
<dbReference type="GeneID" id="19309017"/>
<reference evidence="9 10" key="1">
    <citation type="journal article" date="2012" name="Science">
        <title>The Paleozoic origin of enzymatic lignin decomposition reconstructed from 31 fungal genomes.</title>
        <authorList>
            <person name="Floudas D."/>
            <person name="Binder M."/>
            <person name="Riley R."/>
            <person name="Barry K."/>
            <person name="Blanchette R.A."/>
            <person name="Henrissat B."/>
            <person name="Martinez A.T."/>
            <person name="Otillar R."/>
            <person name="Spatafora J.W."/>
            <person name="Yadav J.S."/>
            <person name="Aerts A."/>
            <person name="Benoit I."/>
            <person name="Boyd A."/>
            <person name="Carlson A."/>
            <person name="Copeland A."/>
            <person name="Coutinho P.M."/>
            <person name="de Vries R.P."/>
            <person name="Ferreira P."/>
            <person name="Findley K."/>
            <person name="Foster B."/>
            <person name="Gaskell J."/>
            <person name="Glotzer D."/>
            <person name="Gorecki P."/>
            <person name="Heitman J."/>
            <person name="Hesse C."/>
            <person name="Hori C."/>
            <person name="Igarashi K."/>
            <person name="Jurgens J.A."/>
            <person name="Kallen N."/>
            <person name="Kersten P."/>
            <person name="Kohler A."/>
            <person name="Kuees U."/>
            <person name="Kumar T.K.A."/>
            <person name="Kuo A."/>
            <person name="LaButti K."/>
            <person name="Larrondo L.F."/>
            <person name="Lindquist E."/>
            <person name="Ling A."/>
            <person name="Lombard V."/>
            <person name="Lucas S."/>
            <person name="Lundell T."/>
            <person name="Martin R."/>
            <person name="McLaughlin D.J."/>
            <person name="Morgenstern I."/>
            <person name="Morin E."/>
            <person name="Murat C."/>
            <person name="Nagy L.G."/>
            <person name="Nolan M."/>
            <person name="Ohm R.A."/>
            <person name="Patyshakuliyeva A."/>
            <person name="Rokas A."/>
            <person name="Ruiz-Duenas F.J."/>
            <person name="Sabat G."/>
            <person name="Salamov A."/>
            <person name="Samejima M."/>
            <person name="Schmutz J."/>
            <person name="Slot J.C."/>
            <person name="St John F."/>
            <person name="Stenlid J."/>
            <person name="Sun H."/>
            <person name="Sun S."/>
            <person name="Syed K."/>
            <person name="Tsang A."/>
            <person name="Wiebenga A."/>
            <person name="Young D."/>
            <person name="Pisabarro A."/>
            <person name="Eastwood D.C."/>
            <person name="Martin F."/>
            <person name="Cullen D."/>
            <person name="Grigoriev I.V."/>
            <person name="Hibbett D.S."/>
        </authorList>
    </citation>
    <scope>NUCLEOTIDE SEQUENCE [LARGE SCALE GENOMIC DNA]</scope>
    <source>
        <strain evidence="9 10">ATCC 11539</strain>
    </source>
</reference>
<dbReference type="OMA" id="YCLMEHY"/>
<dbReference type="EMBL" id="KB469309">
    <property type="protein sequence ID" value="EPQ51812.1"/>
    <property type="molecule type" value="Genomic_DNA"/>
</dbReference>
<organism evidence="9 10">
    <name type="scientific">Gloeophyllum trabeum (strain ATCC 11539 / FP-39264 / Madison 617)</name>
    <name type="common">Brown rot fungus</name>
    <dbReference type="NCBI Taxonomy" id="670483"/>
    <lineage>
        <taxon>Eukaryota</taxon>
        <taxon>Fungi</taxon>
        <taxon>Dikarya</taxon>
        <taxon>Basidiomycota</taxon>
        <taxon>Agaricomycotina</taxon>
        <taxon>Agaricomycetes</taxon>
        <taxon>Gloeophyllales</taxon>
        <taxon>Gloeophyllaceae</taxon>
        <taxon>Gloeophyllum</taxon>
    </lineage>
</organism>
<dbReference type="STRING" id="670483.S7PWP8"/>
<dbReference type="InterPro" id="IPR045667">
    <property type="entry name" value="ORC3_N"/>
</dbReference>
<evidence type="ECO:0000256" key="5">
    <source>
        <dbReference type="ARBA" id="ARBA00023242"/>
    </source>
</evidence>
<keyword evidence="5" id="KW-0539">Nucleus</keyword>
<dbReference type="GO" id="GO:0006270">
    <property type="term" value="P:DNA replication initiation"/>
    <property type="evidence" value="ECO:0007669"/>
    <property type="project" value="TreeGrafter"/>
</dbReference>
<dbReference type="GO" id="GO:0003688">
    <property type="term" value="F:DNA replication origin binding"/>
    <property type="evidence" value="ECO:0007669"/>
    <property type="project" value="TreeGrafter"/>
</dbReference>
<keyword evidence="4" id="KW-0238">DNA-binding</keyword>
<dbReference type="KEGG" id="gtr:GLOTRDRAFT_80817"/>
<dbReference type="InterPro" id="IPR040855">
    <property type="entry name" value="ORC_WH_C"/>
</dbReference>
<dbReference type="Proteomes" id="UP000030669">
    <property type="component" value="Unassembled WGS sequence"/>
</dbReference>
<dbReference type="PANTHER" id="PTHR12748:SF0">
    <property type="entry name" value="ORIGIN RECOGNITION COMPLEX SUBUNIT 3"/>
    <property type="match status" value="1"/>
</dbReference>
<sequence>MDVYRAAWKDCLARVQSIIEELHSPRLQEITEQVHSAHLPSRTLSNLPHPEIPTFCVHGEHYLSKTMFIYQSPPPSGPLTYLDDVTTKVLEPPNVSGCHLYPSDCTNITAAMKSLVSTFTQRDVAEGVSRKWPSASLASYDIHTLVSWYEHLEEDECSQLIVIFHQFEQFESSVLEDFFYICSLVVSKLPFVFIFSMSSPPTPSYLHATYSRDALTLLRVKTMVAPQGWSLVKAVLEQTFFALDFEPDIMIGPPVLEYILDYFKRYNSSNDAILTILQLTFMKHFDEPLTILARDSFLSTESLAEADAKLSEPPSFPFLDSLLSRVALPPLSSGSLDVDVSDHESDWPDRSIATLLESVDAARARFRARSRGVKIGYRLLNLVKGVLAEMGYRVDGKKGKADAEGEDIEFMGRALRGRLARENKNAGAAVKELSWADAQRLLAAIHQFFQELPPHLRAAEAKARVKVVSWNSQLQRVEEELFPELTEAIGDWLTGFLDEKLKSLEECSLWDIWYTGSTPFPSELLNPSPRASIISALLHPHEYARFQADPESLELEIGETQDAPMLWELPDTSILFRRYLEGGKMLNVYDWYEAFALELETQRKEMRKRLAAEAGPSTPKKNKGKGKARELDEQMEMDGEDDDEEQWRMQIQARFIRALHELDYAGFIKHTGRKADHVLRTVFDVLD</sequence>
<keyword evidence="3" id="KW-0235">DNA replication</keyword>
<dbReference type="HOGENOM" id="CLU_010669_1_0_1"/>
<accession>S7PWP8</accession>
<proteinExistence type="inferred from homology"/>